<keyword evidence="3" id="KW-0808">Transferase</keyword>
<keyword evidence="6" id="KW-0731">Sigma factor</keyword>
<dbReference type="AlphaFoldDB" id="G0GG19"/>
<evidence type="ECO:0000313" key="11">
    <source>
        <dbReference type="EMBL" id="AEJ62495.1"/>
    </source>
</evidence>
<proteinExistence type="inferred from homology"/>
<dbReference type="PANTHER" id="PTHR32248">
    <property type="entry name" value="RNA POLYMERASE SIGMA-54 FACTOR"/>
    <property type="match status" value="1"/>
</dbReference>
<gene>
    <name evidence="11" type="ordered locus">Spith_2240</name>
</gene>
<keyword evidence="4" id="KW-0548">Nucleotidyltransferase</keyword>
<keyword evidence="5" id="KW-0805">Transcription regulation</keyword>
<evidence type="ECO:0000256" key="1">
    <source>
        <dbReference type="ARBA" id="ARBA00008798"/>
    </source>
</evidence>
<evidence type="ECO:0000256" key="5">
    <source>
        <dbReference type="ARBA" id="ARBA00023015"/>
    </source>
</evidence>
<keyword evidence="7" id="KW-0238">DNA-binding</keyword>
<dbReference type="PRINTS" id="PR00045">
    <property type="entry name" value="SIGMA54FCT"/>
</dbReference>
<dbReference type="KEGG" id="stq:Spith_2240"/>
<dbReference type="Gene3D" id="1.10.10.1330">
    <property type="entry name" value="RNA polymerase sigma-54 factor, core-binding domain"/>
    <property type="match status" value="1"/>
</dbReference>
<evidence type="ECO:0000259" key="9">
    <source>
        <dbReference type="Pfam" id="PF04552"/>
    </source>
</evidence>
<protein>
    <submittedName>
        <fullName evidence="11">RNA polymerase, sigma 54 subunit, RpoN</fullName>
    </submittedName>
</protein>
<dbReference type="Pfam" id="PF04552">
    <property type="entry name" value="Sigma54_DBD"/>
    <property type="match status" value="1"/>
</dbReference>
<dbReference type="InterPro" id="IPR038709">
    <property type="entry name" value="RpoN_core-bd_sf"/>
</dbReference>
<dbReference type="Pfam" id="PF00309">
    <property type="entry name" value="Sigma54_AID"/>
    <property type="match status" value="1"/>
</dbReference>
<evidence type="ECO:0000313" key="12">
    <source>
        <dbReference type="Proteomes" id="UP000007254"/>
    </source>
</evidence>
<dbReference type="GO" id="GO:0016779">
    <property type="term" value="F:nucleotidyltransferase activity"/>
    <property type="evidence" value="ECO:0007669"/>
    <property type="project" value="UniProtKB-KW"/>
</dbReference>
<name>G0GG19_WINT7</name>
<dbReference type="PROSITE" id="PS00718">
    <property type="entry name" value="SIGMA54_2"/>
    <property type="match status" value="1"/>
</dbReference>
<dbReference type="GO" id="GO:0016987">
    <property type="term" value="F:sigma factor activity"/>
    <property type="evidence" value="ECO:0007669"/>
    <property type="project" value="UniProtKB-KW"/>
</dbReference>
<dbReference type="PANTHER" id="PTHR32248:SF4">
    <property type="entry name" value="RNA POLYMERASE SIGMA-54 FACTOR"/>
    <property type="match status" value="1"/>
</dbReference>
<dbReference type="InterPro" id="IPR007634">
    <property type="entry name" value="RNA_pol_sigma_54_DNA-bd"/>
</dbReference>
<feature type="domain" description="RNA polymerase sigma factor 54 core-binding" evidence="10">
    <location>
        <begin position="97"/>
        <end position="281"/>
    </location>
</feature>
<dbReference type="GO" id="GO:0001216">
    <property type="term" value="F:DNA-binding transcription activator activity"/>
    <property type="evidence" value="ECO:0007669"/>
    <property type="project" value="InterPro"/>
</dbReference>
<evidence type="ECO:0000256" key="6">
    <source>
        <dbReference type="ARBA" id="ARBA00023082"/>
    </source>
</evidence>
<reference evidence="11 12" key="1">
    <citation type="submission" date="2011-06" db="EMBL/GenBank/DDBJ databases">
        <title>The complete genome of Spirochaeta thermophila DSM 6578.</title>
        <authorList>
            <consortium name="US DOE Joint Genome Institute (JGI-PGF)"/>
            <person name="Lucas S."/>
            <person name="Lapidus A."/>
            <person name="Bruce D."/>
            <person name="Goodwin L."/>
            <person name="Pitluck S."/>
            <person name="Peters L."/>
            <person name="Kyrpides N."/>
            <person name="Mavromatis K."/>
            <person name="Ivanova N."/>
            <person name="Mikailova N."/>
            <person name="Pagani I."/>
            <person name="Chertkov O."/>
            <person name="Detter J.C."/>
            <person name="Tapia R."/>
            <person name="Han C."/>
            <person name="Land M."/>
            <person name="Hauser L."/>
            <person name="Markowitz V."/>
            <person name="Cheng J.-F."/>
            <person name="Hugenholtz P."/>
            <person name="Woyke T."/>
            <person name="Wu D."/>
            <person name="Spring S."/>
            <person name="Merkhoffer B."/>
            <person name="Schneider S."/>
            <person name="Klenk H.-P."/>
            <person name="Eisen J.A."/>
        </authorList>
    </citation>
    <scope>NUCLEOTIDE SEQUENCE [LARGE SCALE GENOMIC DNA]</scope>
    <source>
        <strain evidence="12">ATCC 700085 / DSM 6578 / Z-1203</strain>
    </source>
</reference>
<dbReference type="Pfam" id="PF04963">
    <property type="entry name" value="Sigma54_CBD"/>
    <property type="match status" value="1"/>
</dbReference>
<evidence type="ECO:0000259" key="10">
    <source>
        <dbReference type="Pfam" id="PF04963"/>
    </source>
</evidence>
<evidence type="ECO:0000256" key="3">
    <source>
        <dbReference type="ARBA" id="ARBA00022679"/>
    </source>
</evidence>
<evidence type="ECO:0000256" key="7">
    <source>
        <dbReference type="ARBA" id="ARBA00023125"/>
    </source>
</evidence>
<keyword evidence="2" id="KW-0240">DNA-directed RNA polymerase</keyword>
<dbReference type="PIRSF" id="PIRSF000774">
    <property type="entry name" value="RpoN"/>
    <property type="match status" value="1"/>
</dbReference>
<dbReference type="EMBL" id="CP002903">
    <property type="protein sequence ID" value="AEJ62495.1"/>
    <property type="molecule type" value="Genomic_DNA"/>
</dbReference>
<organism evidence="11 12">
    <name type="scientific">Winmispira thermophila (strain ATCC 700085 / DSM 6578 / Z-1203)</name>
    <name type="common">Spirochaeta thermophila</name>
    <dbReference type="NCBI Taxonomy" id="869211"/>
    <lineage>
        <taxon>Bacteria</taxon>
        <taxon>Pseudomonadati</taxon>
        <taxon>Spirochaetota</taxon>
        <taxon>Spirochaetia</taxon>
        <taxon>Winmispirales</taxon>
        <taxon>Winmispiraceae</taxon>
        <taxon>Winmispira</taxon>
    </lineage>
</organism>
<comment type="similarity">
    <text evidence="1">Belongs to the sigma-54 factor family.</text>
</comment>
<dbReference type="GO" id="GO:0000428">
    <property type="term" value="C:DNA-directed RNA polymerase complex"/>
    <property type="evidence" value="ECO:0007669"/>
    <property type="project" value="UniProtKB-KW"/>
</dbReference>
<dbReference type="HOGENOM" id="CLU_020569_0_1_12"/>
<dbReference type="GO" id="GO:0003677">
    <property type="term" value="F:DNA binding"/>
    <property type="evidence" value="ECO:0007669"/>
    <property type="project" value="UniProtKB-KW"/>
</dbReference>
<dbReference type="GO" id="GO:0006352">
    <property type="term" value="P:DNA-templated transcription initiation"/>
    <property type="evidence" value="ECO:0007669"/>
    <property type="project" value="InterPro"/>
</dbReference>
<dbReference type="InterPro" id="IPR007046">
    <property type="entry name" value="RNA_pol_sigma_54_core-bd"/>
</dbReference>
<sequence length="466" mass="53831">MQTQKPILSQTQRLKLAPQMIQSIQLLHLPLADLKLKIQEEVEKNPALEILEERGTISLDTAQEPPEVYEYFENSSDPGFSYARGSDDEDAKRRFLEGAVARGESLHEHLLWQLRLHPGLTAEEIRLGELLIQNLDDHGFHREDPFIFAQDERERHLIEKLIPLIQSFDPPGTCVKDSVESLLVQARQREDAPPHTEEIISRYLPLLEKGKTKEIAKALGMEEEDVLSVVEFLKTLTPFPGSLYSSSRPHYVIPDLEVKVKDGHLVILLNEEEIPVLGVNPFFREMQKENDKKDVQRFVKQQVREAQMFIQSIHHRNHTLLRVARAIVEFQRDFFIRGPQYLVPLTLKDVAETVELHEATVSRITTNKYVQTEWGIYELKYFFTNSVSGAGSSGSRYSKEAVKHIIKEIIEEETKKTGRPLSDKKLAELLNKRGIPIARRTVAKYRKELNIRSSFERNTLRRLHEN</sequence>
<dbReference type="Proteomes" id="UP000007254">
    <property type="component" value="Chromosome"/>
</dbReference>
<evidence type="ECO:0000256" key="2">
    <source>
        <dbReference type="ARBA" id="ARBA00022478"/>
    </source>
</evidence>
<dbReference type="PROSITE" id="PS50044">
    <property type="entry name" value="SIGMA54_3"/>
    <property type="match status" value="1"/>
</dbReference>
<dbReference type="STRING" id="869211.Spith_2240"/>
<dbReference type="InterPro" id="IPR000394">
    <property type="entry name" value="RNA_pol_sigma_54"/>
</dbReference>
<dbReference type="NCBIfam" id="TIGR02395">
    <property type="entry name" value="rpoN_sigma"/>
    <property type="match status" value="1"/>
</dbReference>
<dbReference type="RefSeq" id="WP_014625801.1">
    <property type="nucleotide sequence ID" value="NC_017583.1"/>
</dbReference>
<keyword evidence="12" id="KW-1185">Reference proteome</keyword>
<evidence type="ECO:0000256" key="4">
    <source>
        <dbReference type="ARBA" id="ARBA00022695"/>
    </source>
</evidence>
<keyword evidence="8" id="KW-0804">Transcription</keyword>
<evidence type="ECO:0000256" key="8">
    <source>
        <dbReference type="ARBA" id="ARBA00023163"/>
    </source>
</evidence>
<dbReference type="Gene3D" id="1.10.10.60">
    <property type="entry name" value="Homeodomain-like"/>
    <property type="match status" value="1"/>
</dbReference>
<feature type="domain" description="RNA polymerase sigma factor 54 DNA-binding" evidence="9">
    <location>
        <begin position="297"/>
        <end position="458"/>
    </location>
</feature>
<accession>G0GG19</accession>